<accession>A0AAD5XQI7</accession>
<reference evidence="2" key="1">
    <citation type="submission" date="2020-05" db="EMBL/GenBank/DDBJ databases">
        <title>Phylogenomic resolution of chytrid fungi.</title>
        <authorList>
            <person name="Stajich J.E."/>
            <person name="Amses K."/>
            <person name="Simmons R."/>
            <person name="Seto K."/>
            <person name="Myers J."/>
            <person name="Bonds A."/>
            <person name="Quandt C.A."/>
            <person name="Barry K."/>
            <person name="Liu P."/>
            <person name="Grigoriev I."/>
            <person name="Longcore J.E."/>
            <person name="James T.Y."/>
        </authorList>
    </citation>
    <scope>NUCLEOTIDE SEQUENCE</scope>
    <source>
        <strain evidence="2">JEL0379</strain>
    </source>
</reference>
<evidence type="ECO:0000313" key="2">
    <source>
        <dbReference type="EMBL" id="KAJ3177256.1"/>
    </source>
</evidence>
<dbReference type="EMBL" id="JADGJQ010000034">
    <property type="protein sequence ID" value="KAJ3177256.1"/>
    <property type="molecule type" value="Genomic_DNA"/>
</dbReference>
<dbReference type="InterPro" id="IPR032466">
    <property type="entry name" value="Metal_Hydrolase"/>
</dbReference>
<protein>
    <submittedName>
        <fullName evidence="2">Uncharacterized protein</fullName>
    </submittedName>
</protein>
<name>A0AAD5XQI7_9FUNG</name>
<evidence type="ECO:0000256" key="1">
    <source>
        <dbReference type="SAM" id="MobiDB-lite"/>
    </source>
</evidence>
<evidence type="ECO:0000313" key="3">
    <source>
        <dbReference type="Proteomes" id="UP001212152"/>
    </source>
</evidence>
<dbReference type="GO" id="GO:0016788">
    <property type="term" value="F:hydrolase activity, acting on ester bonds"/>
    <property type="evidence" value="ECO:0007669"/>
    <property type="project" value="InterPro"/>
</dbReference>
<dbReference type="Proteomes" id="UP001212152">
    <property type="component" value="Unassembled WGS sequence"/>
</dbReference>
<keyword evidence="3" id="KW-1185">Reference proteome</keyword>
<dbReference type="Gene3D" id="3.20.20.140">
    <property type="entry name" value="Metal-dependent hydrolases"/>
    <property type="match status" value="1"/>
</dbReference>
<comment type="caution">
    <text evidence="2">The sequence shown here is derived from an EMBL/GenBank/DDBJ whole genome shotgun (WGS) entry which is preliminary data.</text>
</comment>
<dbReference type="InterPro" id="IPR001130">
    <property type="entry name" value="TatD-like"/>
</dbReference>
<proteinExistence type="predicted"/>
<dbReference type="AlphaFoldDB" id="A0AAD5XQI7"/>
<dbReference type="Pfam" id="PF01026">
    <property type="entry name" value="TatD_DNase"/>
    <property type="match status" value="1"/>
</dbReference>
<dbReference type="PANTHER" id="PTHR47345">
    <property type="entry name" value="CUT9-INTERACTING PROTEIN SCN1"/>
    <property type="match status" value="1"/>
</dbReference>
<sequence>MSTKPDDSDAVYANLVDAHCHPTDHPSTLGCIPKLRTSRLLVMGTRSEDWEAVEQLATDHPAKVVPAFGIHPWFAASATDASLATLKALLARHPAALVGEIGIDGVARDRATMEVYPLAPQLEIFKKQLLLAAETSRRVSVHTVRAHGHLLAALQDHLRDDDKTEQNGDAGDKTQGRERSIAFPPAVMNHSWSGSVETMRAMLAMKPGGDRLWFSFSTGVNGRSPKTPERIRAVPDNRVLIESDLHDAELIDAALWDACRMVADAKGWSMLETAERTRRNAKEFLGETC</sequence>
<dbReference type="PANTHER" id="PTHR47345:SF1">
    <property type="entry name" value="CUT9-INTERACTING PROTEIN SCN1"/>
    <property type="match status" value="1"/>
</dbReference>
<dbReference type="SUPFAM" id="SSF51556">
    <property type="entry name" value="Metallo-dependent hydrolases"/>
    <property type="match status" value="1"/>
</dbReference>
<organism evidence="2 3">
    <name type="scientific">Geranomyces variabilis</name>
    <dbReference type="NCBI Taxonomy" id="109894"/>
    <lineage>
        <taxon>Eukaryota</taxon>
        <taxon>Fungi</taxon>
        <taxon>Fungi incertae sedis</taxon>
        <taxon>Chytridiomycota</taxon>
        <taxon>Chytridiomycota incertae sedis</taxon>
        <taxon>Chytridiomycetes</taxon>
        <taxon>Spizellomycetales</taxon>
        <taxon>Powellomycetaceae</taxon>
        <taxon>Geranomyces</taxon>
    </lineage>
</organism>
<gene>
    <name evidence="2" type="ORF">HDU87_004507</name>
</gene>
<dbReference type="InterPro" id="IPR053044">
    <property type="entry name" value="Metallo-hydrolase/TatD-type"/>
</dbReference>
<feature type="region of interest" description="Disordered" evidence="1">
    <location>
        <begin position="156"/>
        <end position="180"/>
    </location>
</feature>